<dbReference type="Gene3D" id="1.10.10.60">
    <property type="entry name" value="Homeodomain-like"/>
    <property type="match status" value="1"/>
</dbReference>
<dbReference type="InterPro" id="IPR009057">
    <property type="entry name" value="Homeodomain-like_sf"/>
</dbReference>
<dbReference type="Proteomes" id="UP000247555">
    <property type="component" value="Unassembled WGS sequence"/>
</dbReference>
<comment type="caution">
    <text evidence="7">The sequence shown here is derived from an EMBL/GenBank/DDBJ whole genome shotgun (WGS) entry which is preliminary data.</text>
</comment>
<protein>
    <submittedName>
        <fullName evidence="7">AraC family transcriptional regulator</fullName>
    </submittedName>
</protein>
<dbReference type="GO" id="GO:0003700">
    <property type="term" value="F:DNA-binding transcription factor activity"/>
    <property type="evidence" value="ECO:0007669"/>
    <property type="project" value="InterPro"/>
</dbReference>
<evidence type="ECO:0000256" key="3">
    <source>
        <dbReference type="ARBA" id="ARBA00023125"/>
    </source>
</evidence>
<evidence type="ECO:0000256" key="2">
    <source>
        <dbReference type="ARBA" id="ARBA00023015"/>
    </source>
</evidence>
<dbReference type="InterPro" id="IPR018062">
    <property type="entry name" value="HTH_AraC-typ_CS"/>
</dbReference>
<dbReference type="PANTHER" id="PTHR11019:SF159">
    <property type="entry name" value="TRANSCRIPTIONAL REGULATOR-RELATED"/>
    <property type="match status" value="1"/>
</dbReference>
<reference evidence="7 8" key="1">
    <citation type="submission" date="2018-05" db="EMBL/GenBank/DDBJ databases">
        <title>Genomic Encyclopedia of Type Strains, Phase IV (KMG-IV): sequencing the most valuable type-strain genomes for metagenomic binning, comparative biology and taxonomic classification.</title>
        <authorList>
            <person name="Goeker M."/>
        </authorList>
    </citation>
    <scope>NUCLEOTIDE SEQUENCE [LARGE SCALE GENOMIC DNA]</scope>
    <source>
        <strain evidence="7 8">DSM 29661</strain>
    </source>
</reference>
<gene>
    <name evidence="7" type="ORF">DFR34_10720</name>
</gene>
<dbReference type="PROSITE" id="PS00041">
    <property type="entry name" value="HTH_ARAC_FAMILY_1"/>
    <property type="match status" value="1"/>
</dbReference>
<dbReference type="PRINTS" id="PR00032">
    <property type="entry name" value="HTHARAC"/>
</dbReference>
<accession>A0A318KNB2</accession>
<keyword evidence="8" id="KW-1185">Reference proteome</keyword>
<dbReference type="RefSeq" id="WP_110390473.1">
    <property type="nucleotide sequence ID" value="NZ_QJKI01000007.1"/>
</dbReference>
<dbReference type="AlphaFoldDB" id="A0A318KNB2"/>
<keyword evidence="3" id="KW-0238">DNA-binding</keyword>
<dbReference type="EMBL" id="QJKI01000007">
    <property type="protein sequence ID" value="PXX79271.1"/>
    <property type="molecule type" value="Genomic_DNA"/>
</dbReference>
<name>A0A318KNB2_9NEIS</name>
<keyword evidence="1" id="KW-0678">Repressor</keyword>
<sequence>MQTYPECDPLPRRPPTADEPVIVNLRHLPPDVRVPVHRHDWAQLAYPLRGAMRLSAAGMVWLAPALRAVWIPPQIEHEVVVLGEVELRTVYIAPEVAPLSLSSCAVIEVSDLMRALFEALSDTQPDSADAPQRRQQLTALLLTEIRRAPPLSLGLPMPQDRRLHALCQALIAQPASPLTLAEWAARVGASERTLARGFQRELRMSFAAWRQQLRLAHALDGISRGRPLGEVASELGYASQPAFSAMFKRAFGVPPGQFLRQHRA</sequence>
<dbReference type="Pfam" id="PF02311">
    <property type="entry name" value="AraC_binding"/>
    <property type="match status" value="1"/>
</dbReference>
<keyword evidence="4" id="KW-0010">Activator</keyword>
<dbReference type="PROSITE" id="PS01124">
    <property type="entry name" value="HTH_ARAC_FAMILY_2"/>
    <property type="match status" value="1"/>
</dbReference>
<dbReference type="SUPFAM" id="SSF51182">
    <property type="entry name" value="RmlC-like cupins"/>
    <property type="match status" value="1"/>
</dbReference>
<dbReference type="CDD" id="cd06124">
    <property type="entry name" value="cupin_NimR-like_N"/>
    <property type="match status" value="1"/>
</dbReference>
<evidence type="ECO:0000256" key="1">
    <source>
        <dbReference type="ARBA" id="ARBA00022491"/>
    </source>
</evidence>
<dbReference type="InterPro" id="IPR011051">
    <property type="entry name" value="RmlC_Cupin_sf"/>
</dbReference>
<dbReference type="Gene3D" id="2.60.120.10">
    <property type="entry name" value="Jelly Rolls"/>
    <property type="match status" value="1"/>
</dbReference>
<keyword evidence="2" id="KW-0805">Transcription regulation</keyword>
<organism evidence="7 8">
    <name type="scientific">Rivihabitans pingtungensis</name>
    <dbReference type="NCBI Taxonomy" id="1054498"/>
    <lineage>
        <taxon>Bacteria</taxon>
        <taxon>Pseudomonadati</taxon>
        <taxon>Pseudomonadota</taxon>
        <taxon>Betaproteobacteria</taxon>
        <taxon>Neisseriales</taxon>
        <taxon>Aquaspirillaceae</taxon>
        <taxon>Rivihabitans</taxon>
    </lineage>
</organism>
<proteinExistence type="predicted"/>
<feature type="domain" description="HTH araC/xylS-type" evidence="6">
    <location>
        <begin position="161"/>
        <end position="261"/>
    </location>
</feature>
<dbReference type="InterPro" id="IPR018060">
    <property type="entry name" value="HTH_AraC"/>
</dbReference>
<evidence type="ECO:0000256" key="5">
    <source>
        <dbReference type="ARBA" id="ARBA00023163"/>
    </source>
</evidence>
<evidence type="ECO:0000256" key="4">
    <source>
        <dbReference type="ARBA" id="ARBA00023159"/>
    </source>
</evidence>
<dbReference type="InterPro" id="IPR003313">
    <property type="entry name" value="AraC-bd"/>
</dbReference>
<dbReference type="InterPro" id="IPR014710">
    <property type="entry name" value="RmlC-like_jellyroll"/>
</dbReference>
<dbReference type="SMART" id="SM00342">
    <property type="entry name" value="HTH_ARAC"/>
    <property type="match status" value="1"/>
</dbReference>
<dbReference type="FunFam" id="1.10.10.60:FF:000132">
    <property type="entry name" value="AraC family transcriptional regulator"/>
    <property type="match status" value="1"/>
</dbReference>
<dbReference type="PANTHER" id="PTHR11019">
    <property type="entry name" value="HTH-TYPE TRANSCRIPTIONAL REGULATOR NIMR"/>
    <property type="match status" value="1"/>
</dbReference>
<evidence type="ECO:0000313" key="8">
    <source>
        <dbReference type="Proteomes" id="UP000247555"/>
    </source>
</evidence>
<keyword evidence="5" id="KW-0804">Transcription</keyword>
<dbReference type="OrthoDB" id="8611599at2"/>
<evidence type="ECO:0000259" key="6">
    <source>
        <dbReference type="PROSITE" id="PS01124"/>
    </source>
</evidence>
<evidence type="ECO:0000313" key="7">
    <source>
        <dbReference type="EMBL" id="PXX79271.1"/>
    </source>
</evidence>
<dbReference type="SUPFAM" id="SSF46689">
    <property type="entry name" value="Homeodomain-like"/>
    <property type="match status" value="1"/>
</dbReference>
<dbReference type="GO" id="GO:0043565">
    <property type="term" value="F:sequence-specific DNA binding"/>
    <property type="evidence" value="ECO:0007669"/>
    <property type="project" value="InterPro"/>
</dbReference>
<dbReference type="Pfam" id="PF12833">
    <property type="entry name" value="HTH_18"/>
    <property type="match status" value="1"/>
</dbReference>
<dbReference type="InterPro" id="IPR020449">
    <property type="entry name" value="Tscrpt_reg_AraC-type_HTH"/>
</dbReference>